<dbReference type="AlphaFoldDB" id="A0A552FT26"/>
<name>A0A552FT26_MICAE</name>
<feature type="transmembrane region" description="Helical" evidence="13">
    <location>
        <begin position="809"/>
        <end position="830"/>
    </location>
</feature>
<evidence type="ECO:0000256" key="10">
    <source>
        <dbReference type="ARBA" id="ARBA00047899"/>
    </source>
</evidence>
<keyword evidence="13" id="KW-1133">Transmembrane helix</keyword>
<dbReference type="Pfam" id="PF23598">
    <property type="entry name" value="LRR_14"/>
    <property type="match status" value="2"/>
</dbReference>
<evidence type="ECO:0000256" key="7">
    <source>
        <dbReference type="ARBA" id="ARBA00022777"/>
    </source>
</evidence>
<evidence type="ECO:0000256" key="1">
    <source>
        <dbReference type="ARBA" id="ARBA00012513"/>
    </source>
</evidence>
<dbReference type="InterPro" id="IPR032675">
    <property type="entry name" value="LRR_dom_sf"/>
</dbReference>
<dbReference type="PROSITE" id="PS51450">
    <property type="entry name" value="LRR"/>
    <property type="match status" value="8"/>
</dbReference>
<evidence type="ECO:0000256" key="3">
    <source>
        <dbReference type="ARBA" id="ARBA00022614"/>
    </source>
</evidence>
<evidence type="ECO:0000256" key="2">
    <source>
        <dbReference type="ARBA" id="ARBA00022527"/>
    </source>
</evidence>
<dbReference type="SMART" id="SM00175">
    <property type="entry name" value="RAB"/>
    <property type="match status" value="1"/>
</dbReference>
<dbReference type="SMART" id="SM00369">
    <property type="entry name" value="LRR_TYP"/>
    <property type="match status" value="9"/>
</dbReference>
<dbReference type="InterPro" id="IPR005225">
    <property type="entry name" value="Small_GTP-bd"/>
</dbReference>
<dbReference type="GO" id="GO:0005524">
    <property type="term" value="F:ATP binding"/>
    <property type="evidence" value="ECO:0007669"/>
    <property type="project" value="UniProtKB-KW"/>
</dbReference>
<dbReference type="SUPFAM" id="SSF52058">
    <property type="entry name" value="L domain-like"/>
    <property type="match status" value="1"/>
</dbReference>
<dbReference type="InterPro" id="IPR003591">
    <property type="entry name" value="Leu-rich_rpt_typical-subtyp"/>
</dbReference>
<dbReference type="Gene3D" id="3.80.10.10">
    <property type="entry name" value="Ribonuclease Inhibitor"/>
    <property type="match status" value="2"/>
</dbReference>
<keyword evidence="8" id="KW-0067">ATP-binding</keyword>
<protein>
    <recommendedName>
        <fullName evidence="1">non-specific serine/threonine protein kinase</fullName>
        <ecNumber evidence="1">2.7.11.1</ecNumber>
    </recommendedName>
</protein>
<keyword evidence="3" id="KW-0433">Leucine-rich repeat</keyword>
<organism evidence="15 16">
    <name type="scientific">Microcystis aeruginosa Ma_QC_Ch_20071001_S25D</name>
    <dbReference type="NCBI Taxonomy" id="2486250"/>
    <lineage>
        <taxon>Bacteria</taxon>
        <taxon>Bacillati</taxon>
        <taxon>Cyanobacteriota</taxon>
        <taxon>Cyanophyceae</taxon>
        <taxon>Oscillatoriophycideae</taxon>
        <taxon>Chroococcales</taxon>
        <taxon>Microcystaceae</taxon>
        <taxon>Microcystis</taxon>
    </lineage>
</organism>
<evidence type="ECO:0000259" key="14">
    <source>
        <dbReference type="PROSITE" id="PS51424"/>
    </source>
</evidence>
<dbReference type="EMBL" id="SFBE01000196">
    <property type="protein sequence ID" value="TRU49846.1"/>
    <property type="molecule type" value="Genomic_DNA"/>
</dbReference>
<dbReference type="InterPro" id="IPR036388">
    <property type="entry name" value="WH-like_DNA-bd_sf"/>
</dbReference>
<feature type="transmembrane region" description="Helical" evidence="13">
    <location>
        <begin position="784"/>
        <end position="803"/>
    </location>
</feature>
<keyword evidence="5" id="KW-0677">Repeat</keyword>
<keyword evidence="7" id="KW-0418">Kinase</keyword>
<keyword evidence="13" id="KW-0472">Membrane</keyword>
<dbReference type="GO" id="GO:0009274">
    <property type="term" value="C:peptidoglycan-based cell wall"/>
    <property type="evidence" value="ECO:0007669"/>
    <property type="project" value="UniProtKB-ARBA"/>
</dbReference>
<dbReference type="SMART" id="SM00368">
    <property type="entry name" value="LRR_RI"/>
    <property type="match status" value="8"/>
</dbReference>
<dbReference type="PROSITE" id="PS51419">
    <property type="entry name" value="RAB"/>
    <property type="match status" value="1"/>
</dbReference>
<dbReference type="Pfam" id="PF08477">
    <property type="entry name" value="Roc"/>
    <property type="match status" value="1"/>
</dbReference>
<evidence type="ECO:0000313" key="15">
    <source>
        <dbReference type="EMBL" id="TRU49846.1"/>
    </source>
</evidence>
<proteinExistence type="predicted"/>
<dbReference type="PRINTS" id="PR00449">
    <property type="entry name" value="RASTRNSFRMNG"/>
</dbReference>
<dbReference type="Gene3D" id="1.10.10.2200">
    <property type="match status" value="1"/>
</dbReference>
<feature type="compositionally biased region" description="Basic and acidic residues" evidence="12">
    <location>
        <begin position="751"/>
        <end position="767"/>
    </location>
</feature>
<dbReference type="Gene3D" id="3.30.310.200">
    <property type="match status" value="1"/>
</dbReference>
<dbReference type="Pfam" id="PF25497">
    <property type="entry name" value="COR-B"/>
    <property type="match status" value="1"/>
</dbReference>
<dbReference type="Pfam" id="PF16095">
    <property type="entry name" value="COR-A"/>
    <property type="match status" value="1"/>
</dbReference>
<dbReference type="InterPro" id="IPR027417">
    <property type="entry name" value="P-loop_NTPase"/>
</dbReference>
<dbReference type="GO" id="GO:0004674">
    <property type="term" value="F:protein serine/threonine kinase activity"/>
    <property type="evidence" value="ECO:0007669"/>
    <property type="project" value="UniProtKB-KW"/>
</dbReference>
<feature type="domain" description="Roc" evidence="14">
    <location>
        <begin position="268"/>
        <end position="434"/>
    </location>
</feature>
<evidence type="ECO:0000256" key="9">
    <source>
        <dbReference type="ARBA" id="ARBA00023134"/>
    </source>
</evidence>
<sequence length="874" mass="100016">MTAQEVLELIQQAKDERARELALSSRNLTEIPPEIAQLTSLQSLDLSYNQIREIPEALAQLTSLQYLYLYNNQIREIPEALAQLTSLQELNLSYNQISEIPEALAHLTSLEELDLSNNQIREIPEALAHLTSLQYLNLSDNQIREIPEALAQLTSLQELYLYNNQIREIPEALAQPTSLQVLYLSNNQIREIPEALAQLTSLQVLYLSNNQIREIPEALAHLVNLKRLVLENNPITNVPPEIIRQGWGKTIWDDGNPQAIFSYLKDKAKRPLNELKVLLVGEGDVGKTSLLKRLLHNTFNSGEPKTPGINIEKWPLPQKPDIRLNIWDFGGQKVMQTTHQFFLTKRSLYLLVLDNRKNEQQNRLEYWLKLIETYGGNSPVIIVGNCADENPPQVKIRTLQKKYPQITKLIATSCKTGVGIEQLVQEIASQIDAIPHIKDLLPNSWFQIKTQLEAMQESYDFISYEKYQEMCQKAEIKEASAQKSLVQFLHDLGIVLNYQDDPRLNETNVLNPEWVTDGVYDILNNHDLMVQKKGILSLPDLHNILKQPQRYPENKRRFLMDLMGKFELCFTLDGYSPDRYLITDLLPIDEPDVDIYENAPLHFQYRYDILPGSIISRFIVRNHQMIYKTMRWRSGVVLTMDLNKALVRADEEDNYISIKAEGERASALLAIIKTDFQKIHATIPNLAVQEKLVIRELQGEKPTGVEVPVDYLYLIELDRQGSVEATLPGLRSKYNIRDILEGVESKTERARDLDIREERSSKSRENRPIVPKTPETPNLLKPSLALLLVLAVVAFIFAVLANTVPVVQFITSVLAIIFIFALIVIVGLLWTGKIKETTLNQFLEGFWRSITIFKGQEPKTNNDDTSQETPESEQ</sequence>
<dbReference type="SMART" id="SM00365">
    <property type="entry name" value="LRR_SD22"/>
    <property type="match status" value="8"/>
</dbReference>
<dbReference type="GO" id="GO:0005737">
    <property type="term" value="C:cytoplasm"/>
    <property type="evidence" value="ECO:0007669"/>
    <property type="project" value="TreeGrafter"/>
</dbReference>
<evidence type="ECO:0000256" key="4">
    <source>
        <dbReference type="ARBA" id="ARBA00022679"/>
    </source>
</evidence>
<dbReference type="EC" id="2.7.11.1" evidence="1"/>
<dbReference type="InterPro" id="IPR055414">
    <property type="entry name" value="LRR_R13L4/SHOC2-like"/>
</dbReference>
<dbReference type="GO" id="GO:0005525">
    <property type="term" value="F:GTP binding"/>
    <property type="evidence" value="ECO:0007669"/>
    <property type="project" value="UniProtKB-KW"/>
</dbReference>
<keyword evidence="9" id="KW-0342">GTP-binding</keyword>
<feature type="region of interest" description="Disordered" evidence="12">
    <location>
        <begin position="751"/>
        <end position="774"/>
    </location>
</feature>
<evidence type="ECO:0000313" key="16">
    <source>
        <dbReference type="Proteomes" id="UP000316958"/>
    </source>
</evidence>
<comment type="caution">
    <text evidence="15">The sequence shown here is derived from an EMBL/GenBank/DDBJ whole genome shotgun (WGS) entry which is preliminary data.</text>
</comment>
<dbReference type="Gene3D" id="3.40.50.300">
    <property type="entry name" value="P-loop containing nucleotide triphosphate hydrolases"/>
    <property type="match status" value="1"/>
</dbReference>
<evidence type="ECO:0000256" key="8">
    <source>
        <dbReference type="ARBA" id="ARBA00022840"/>
    </source>
</evidence>
<dbReference type="InterPro" id="IPR032171">
    <property type="entry name" value="COR-A"/>
</dbReference>
<dbReference type="InterPro" id="IPR020859">
    <property type="entry name" value="ROC"/>
</dbReference>
<evidence type="ECO:0000256" key="12">
    <source>
        <dbReference type="SAM" id="MobiDB-lite"/>
    </source>
</evidence>
<evidence type="ECO:0000256" key="11">
    <source>
        <dbReference type="ARBA" id="ARBA00048679"/>
    </source>
</evidence>
<accession>A0A552FT26</accession>
<keyword evidence="13" id="KW-0812">Transmembrane</keyword>
<keyword evidence="4" id="KW-0808">Transferase</keyword>
<dbReference type="InterPro" id="IPR057263">
    <property type="entry name" value="COR-B"/>
</dbReference>
<gene>
    <name evidence="15" type="ORF">EWV57_11615</name>
</gene>
<dbReference type="PANTHER" id="PTHR48051:SF54">
    <property type="entry name" value="LEUCINE-RICH REPEAT-CONTAINING PROTEIN"/>
    <property type="match status" value="1"/>
</dbReference>
<comment type="catalytic activity">
    <reaction evidence="11">
        <text>L-seryl-[protein] + ATP = O-phospho-L-seryl-[protein] + ADP + H(+)</text>
        <dbReference type="Rhea" id="RHEA:17989"/>
        <dbReference type="Rhea" id="RHEA-COMP:9863"/>
        <dbReference type="Rhea" id="RHEA-COMP:11604"/>
        <dbReference type="ChEBI" id="CHEBI:15378"/>
        <dbReference type="ChEBI" id="CHEBI:29999"/>
        <dbReference type="ChEBI" id="CHEBI:30616"/>
        <dbReference type="ChEBI" id="CHEBI:83421"/>
        <dbReference type="ChEBI" id="CHEBI:456216"/>
        <dbReference type="EC" id="2.7.11.1"/>
    </reaction>
</comment>
<dbReference type="NCBIfam" id="TIGR00231">
    <property type="entry name" value="small_GTP"/>
    <property type="match status" value="1"/>
</dbReference>
<comment type="catalytic activity">
    <reaction evidence="10">
        <text>L-threonyl-[protein] + ATP = O-phospho-L-threonyl-[protein] + ADP + H(+)</text>
        <dbReference type="Rhea" id="RHEA:46608"/>
        <dbReference type="Rhea" id="RHEA-COMP:11060"/>
        <dbReference type="Rhea" id="RHEA-COMP:11605"/>
        <dbReference type="ChEBI" id="CHEBI:15378"/>
        <dbReference type="ChEBI" id="CHEBI:30013"/>
        <dbReference type="ChEBI" id="CHEBI:30616"/>
        <dbReference type="ChEBI" id="CHEBI:61977"/>
        <dbReference type="ChEBI" id="CHEBI:456216"/>
        <dbReference type="EC" id="2.7.11.1"/>
    </reaction>
</comment>
<dbReference type="PRINTS" id="PR00019">
    <property type="entry name" value="LEURICHRPT"/>
</dbReference>
<evidence type="ECO:0000256" key="13">
    <source>
        <dbReference type="SAM" id="Phobius"/>
    </source>
</evidence>
<keyword evidence="6" id="KW-0547">Nucleotide-binding</keyword>
<dbReference type="SMART" id="SM00364">
    <property type="entry name" value="LRR_BAC"/>
    <property type="match status" value="8"/>
</dbReference>
<dbReference type="PROSITE" id="PS51424">
    <property type="entry name" value="ROC"/>
    <property type="match status" value="1"/>
</dbReference>
<reference evidence="15 16" key="1">
    <citation type="submission" date="2019-01" db="EMBL/GenBank/DDBJ databases">
        <title>Coherence of Microcystis species and biogeography revealed through population genomics.</title>
        <authorList>
            <person name="Perez-Carrascal O.M."/>
            <person name="Terrat Y."/>
            <person name="Giani A."/>
            <person name="Fortin N."/>
            <person name="Tromas N."/>
            <person name="Shapiro B.J."/>
        </authorList>
    </citation>
    <scope>NUCLEOTIDE SEQUENCE [LARGE SCALE GENOMIC DNA]</scope>
    <source>
        <strain evidence="15">Ma_QC_Ch_20071001_S25D</strain>
    </source>
</reference>
<keyword evidence="2" id="KW-0723">Serine/threonine-protein kinase</keyword>
<dbReference type="PANTHER" id="PTHR48051">
    <property type="match status" value="1"/>
</dbReference>
<dbReference type="InterPro" id="IPR050216">
    <property type="entry name" value="LRR_domain-containing"/>
</dbReference>
<dbReference type="SUPFAM" id="SSF52540">
    <property type="entry name" value="P-loop containing nucleoside triphosphate hydrolases"/>
    <property type="match status" value="1"/>
</dbReference>
<evidence type="ECO:0000256" key="5">
    <source>
        <dbReference type="ARBA" id="ARBA00022737"/>
    </source>
</evidence>
<dbReference type="InterPro" id="IPR001611">
    <property type="entry name" value="Leu-rich_rpt"/>
</dbReference>
<dbReference type="FunFam" id="3.80.10.10:FF:001164">
    <property type="entry name" value="GH01279p"/>
    <property type="match status" value="1"/>
</dbReference>
<evidence type="ECO:0000256" key="6">
    <source>
        <dbReference type="ARBA" id="ARBA00022741"/>
    </source>
</evidence>
<dbReference type="Proteomes" id="UP000316958">
    <property type="component" value="Unassembled WGS sequence"/>
</dbReference>
<dbReference type="Gene3D" id="1.10.10.10">
    <property type="entry name" value="Winged helix-like DNA-binding domain superfamily/Winged helix DNA-binding domain"/>
    <property type="match status" value="1"/>
</dbReference>